<dbReference type="InterPro" id="IPR014942">
    <property type="entry name" value="AbiEii"/>
</dbReference>
<sequence>MSRYATAVDLRRALEARLRQRADESGTDLSRLRRVAVFDRIAARLSAAERGWVLKGGASLEFRLGARARATKDIDLALPDGPCDGDDLREELIETLAVDVDGVNPLKVWRRSMPLRSRRSRLSWPSSSR</sequence>
<keyword evidence="2" id="KW-1185">Reference proteome</keyword>
<dbReference type="GO" id="GO:0016740">
    <property type="term" value="F:transferase activity"/>
    <property type="evidence" value="ECO:0007669"/>
    <property type="project" value="UniProtKB-KW"/>
</dbReference>
<gene>
    <name evidence="1" type="ORF">HGB48_08720</name>
</gene>
<proteinExistence type="predicted"/>
<dbReference type="AlphaFoldDB" id="A0A846YTX4"/>
<dbReference type="EMBL" id="JAAXPI010000008">
    <property type="protein sequence ID" value="NKZ03829.1"/>
    <property type="molecule type" value="Genomic_DNA"/>
</dbReference>
<name>A0A846YTX4_9ACTN</name>
<reference evidence="1 2" key="1">
    <citation type="submission" date="2020-04" db="EMBL/GenBank/DDBJ databases">
        <title>MicrobeNet Type strains.</title>
        <authorList>
            <person name="Nicholson A.C."/>
        </authorList>
    </citation>
    <scope>NUCLEOTIDE SEQUENCE [LARGE SCALE GENOMIC DNA]</scope>
    <source>
        <strain evidence="1 2">ATCC BAA-277</strain>
    </source>
</reference>
<keyword evidence="1" id="KW-0808">Transferase</keyword>
<comment type="caution">
    <text evidence="1">The sequence shown here is derived from an EMBL/GenBank/DDBJ whole genome shotgun (WGS) entry which is preliminary data.</text>
</comment>
<dbReference type="RefSeq" id="WP_083946420.1">
    <property type="nucleotide sequence ID" value="NZ_JAAXPI010000008.1"/>
</dbReference>
<protein>
    <submittedName>
        <fullName evidence="1">Nucleotidyl transferase AbiEii/AbiGii toxin family protein</fullName>
    </submittedName>
</protein>
<evidence type="ECO:0000313" key="2">
    <source>
        <dbReference type="Proteomes" id="UP000579250"/>
    </source>
</evidence>
<organism evidence="1 2">
    <name type="scientific">Actinomadura latina</name>
    <dbReference type="NCBI Taxonomy" id="163603"/>
    <lineage>
        <taxon>Bacteria</taxon>
        <taxon>Bacillati</taxon>
        <taxon>Actinomycetota</taxon>
        <taxon>Actinomycetes</taxon>
        <taxon>Streptosporangiales</taxon>
        <taxon>Thermomonosporaceae</taxon>
        <taxon>Actinomadura</taxon>
    </lineage>
</organism>
<dbReference type="Pfam" id="PF08843">
    <property type="entry name" value="AbiEii"/>
    <property type="match status" value="1"/>
</dbReference>
<evidence type="ECO:0000313" key="1">
    <source>
        <dbReference type="EMBL" id="NKZ03829.1"/>
    </source>
</evidence>
<dbReference type="Proteomes" id="UP000579250">
    <property type="component" value="Unassembled WGS sequence"/>
</dbReference>
<accession>A0A846YTX4</accession>